<name>A0A6V7WN71_MELEN</name>
<dbReference type="EMBL" id="CAJEWN010000693">
    <property type="protein sequence ID" value="CAD2188439.1"/>
    <property type="molecule type" value="Genomic_DNA"/>
</dbReference>
<keyword evidence="1" id="KW-0175">Coiled coil</keyword>
<evidence type="ECO:0000256" key="1">
    <source>
        <dbReference type="SAM" id="Coils"/>
    </source>
</evidence>
<dbReference type="OrthoDB" id="5897782at2759"/>
<comment type="caution">
    <text evidence="2">The sequence shown here is derived from an EMBL/GenBank/DDBJ whole genome shotgun (WGS) entry which is preliminary data.</text>
</comment>
<accession>A0A6V7WN71</accession>
<dbReference type="AlphaFoldDB" id="A0A6V7WN71"/>
<sequence>MLKIIKRTNNNNENKNKNCLIQKRPISSLNKNRRNSFSIFPSSPKLLALFAILFIFLGNGIFEIVNANKIIEEENNNLEEQQQKQQSNNNNNLFQAYLSRGMFSCATKHVSILQKLNKLIATAHQEYADCQAKMDKSTKSVEQSRKLAAQLEMIGDLFNED</sequence>
<gene>
    <name evidence="2" type="ORF">MENT_LOCUS41091</name>
</gene>
<proteinExistence type="predicted"/>
<protein>
    <submittedName>
        <fullName evidence="2">Uncharacterized protein</fullName>
    </submittedName>
</protein>
<dbReference type="Proteomes" id="UP000580250">
    <property type="component" value="Unassembled WGS sequence"/>
</dbReference>
<feature type="coiled-coil region" evidence="1">
    <location>
        <begin position="61"/>
        <end position="133"/>
    </location>
</feature>
<evidence type="ECO:0000313" key="2">
    <source>
        <dbReference type="EMBL" id="CAD2188439.1"/>
    </source>
</evidence>
<organism evidence="2 3">
    <name type="scientific">Meloidogyne enterolobii</name>
    <name type="common">Root-knot nematode worm</name>
    <name type="synonym">Meloidogyne mayaguensis</name>
    <dbReference type="NCBI Taxonomy" id="390850"/>
    <lineage>
        <taxon>Eukaryota</taxon>
        <taxon>Metazoa</taxon>
        <taxon>Ecdysozoa</taxon>
        <taxon>Nematoda</taxon>
        <taxon>Chromadorea</taxon>
        <taxon>Rhabditida</taxon>
        <taxon>Tylenchina</taxon>
        <taxon>Tylenchomorpha</taxon>
        <taxon>Tylenchoidea</taxon>
        <taxon>Meloidogynidae</taxon>
        <taxon>Meloidogyninae</taxon>
        <taxon>Meloidogyne</taxon>
    </lineage>
</organism>
<evidence type="ECO:0000313" key="3">
    <source>
        <dbReference type="Proteomes" id="UP000580250"/>
    </source>
</evidence>
<reference evidence="2 3" key="1">
    <citation type="submission" date="2020-08" db="EMBL/GenBank/DDBJ databases">
        <authorList>
            <person name="Koutsovoulos G."/>
            <person name="Danchin GJ E."/>
        </authorList>
    </citation>
    <scope>NUCLEOTIDE SEQUENCE [LARGE SCALE GENOMIC DNA]</scope>
</reference>